<dbReference type="AlphaFoldDB" id="A0A8R7JZ91"/>
<organism evidence="1 2">
    <name type="scientific">Triticum urartu</name>
    <name type="common">Red wild einkorn</name>
    <name type="synonym">Crithodium urartu</name>
    <dbReference type="NCBI Taxonomy" id="4572"/>
    <lineage>
        <taxon>Eukaryota</taxon>
        <taxon>Viridiplantae</taxon>
        <taxon>Streptophyta</taxon>
        <taxon>Embryophyta</taxon>
        <taxon>Tracheophyta</taxon>
        <taxon>Spermatophyta</taxon>
        <taxon>Magnoliopsida</taxon>
        <taxon>Liliopsida</taxon>
        <taxon>Poales</taxon>
        <taxon>Poaceae</taxon>
        <taxon>BOP clade</taxon>
        <taxon>Pooideae</taxon>
        <taxon>Triticodae</taxon>
        <taxon>Triticeae</taxon>
        <taxon>Triticinae</taxon>
        <taxon>Triticum</taxon>
    </lineage>
</organism>
<keyword evidence="2" id="KW-1185">Reference proteome</keyword>
<name>A0A8R7JZ91_TRIUA</name>
<protein>
    <submittedName>
        <fullName evidence="1">Uncharacterized protein</fullName>
    </submittedName>
</protein>
<dbReference type="Proteomes" id="UP000015106">
    <property type="component" value="Chromosome 1"/>
</dbReference>
<proteinExistence type="predicted"/>
<reference evidence="2" key="1">
    <citation type="journal article" date="2013" name="Nature">
        <title>Draft genome of the wheat A-genome progenitor Triticum urartu.</title>
        <authorList>
            <person name="Ling H.Q."/>
            <person name="Zhao S."/>
            <person name="Liu D."/>
            <person name="Wang J."/>
            <person name="Sun H."/>
            <person name="Zhang C."/>
            <person name="Fan H."/>
            <person name="Li D."/>
            <person name="Dong L."/>
            <person name="Tao Y."/>
            <person name="Gao C."/>
            <person name="Wu H."/>
            <person name="Li Y."/>
            <person name="Cui Y."/>
            <person name="Guo X."/>
            <person name="Zheng S."/>
            <person name="Wang B."/>
            <person name="Yu K."/>
            <person name="Liang Q."/>
            <person name="Yang W."/>
            <person name="Lou X."/>
            <person name="Chen J."/>
            <person name="Feng M."/>
            <person name="Jian J."/>
            <person name="Zhang X."/>
            <person name="Luo G."/>
            <person name="Jiang Y."/>
            <person name="Liu J."/>
            <person name="Wang Z."/>
            <person name="Sha Y."/>
            <person name="Zhang B."/>
            <person name="Wu H."/>
            <person name="Tang D."/>
            <person name="Shen Q."/>
            <person name="Xue P."/>
            <person name="Zou S."/>
            <person name="Wang X."/>
            <person name="Liu X."/>
            <person name="Wang F."/>
            <person name="Yang Y."/>
            <person name="An X."/>
            <person name="Dong Z."/>
            <person name="Zhang K."/>
            <person name="Zhang X."/>
            <person name="Luo M.C."/>
            <person name="Dvorak J."/>
            <person name="Tong Y."/>
            <person name="Wang J."/>
            <person name="Yang H."/>
            <person name="Li Z."/>
            <person name="Wang D."/>
            <person name="Zhang A."/>
            <person name="Wang J."/>
        </authorList>
    </citation>
    <scope>NUCLEOTIDE SEQUENCE</scope>
    <source>
        <strain evidence="2">cv. G1812</strain>
    </source>
</reference>
<dbReference type="EnsemblPlants" id="TuG1812G0100001847.01.T02">
    <property type="protein sequence ID" value="TuG1812G0100001847.01.T02"/>
    <property type="gene ID" value="TuG1812G0100001847.01"/>
</dbReference>
<evidence type="ECO:0000313" key="2">
    <source>
        <dbReference type="Proteomes" id="UP000015106"/>
    </source>
</evidence>
<reference evidence="1" key="3">
    <citation type="submission" date="2022-06" db="UniProtKB">
        <authorList>
            <consortium name="EnsemblPlants"/>
        </authorList>
    </citation>
    <scope>IDENTIFICATION</scope>
</reference>
<accession>A0A8R7JZ91</accession>
<evidence type="ECO:0000313" key="1">
    <source>
        <dbReference type="EnsemblPlants" id="TuG1812G0100001847.01.T02"/>
    </source>
</evidence>
<dbReference type="Gramene" id="TuG1812G0100001847.01.T02">
    <property type="protein sequence ID" value="TuG1812G0100001847.01.T02"/>
    <property type="gene ID" value="TuG1812G0100001847.01"/>
</dbReference>
<sequence length="145" mass="16672">METLCCWNNEINPQLDPNLLLIPDARARYDATWEIVTHLRFVPPQDPVRLLSSAFLYAQLCVLPRQLPLLLLGTGKNPAIVCSWLQFNFMHKYCFDSQICAWLQRHSMKSHNIYTSSSEMFHEVLLRLSVTMVVCQYGVLGSCVP</sequence>
<reference evidence="1" key="2">
    <citation type="submission" date="2018-03" db="EMBL/GenBank/DDBJ databases">
        <title>The Triticum urartu genome reveals the dynamic nature of wheat genome evolution.</title>
        <authorList>
            <person name="Ling H."/>
            <person name="Ma B."/>
            <person name="Shi X."/>
            <person name="Liu H."/>
            <person name="Dong L."/>
            <person name="Sun H."/>
            <person name="Cao Y."/>
            <person name="Gao Q."/>
            <person name="Zheng S."/>
            <person name="Li Y."/>
            <person name="Yu Y."/>
            <person name="Du H."/>
            <person name="Qi M."/>
            <person name="Li Y."/>
            <person name="Yu H."/>
            <person name="Cui Y."/>
            <person name="Wang N."/>
            <person name="Chen C."/>
            <person name="Wu H."/>
            <person name="Zhao Y."/>
            <person name="Zhang J."/>
            <person name="Li Y."/>
            <person name="Zhou W."/>
            <person name="Zhang B."/>
            <person name="Hu W."/>
            <person name="Eijk M."/>
            <person name="Tang J."/>
            <person name="Witsenboer H."/>
            <person name="Zhao S."/>
            <person name="Li Z."/>
            <person name="Zhang A."/>
            <person name="Wang D."/>
            <person name="Liang C."/>
        </authorList>
    </citation>
    <scope>NUCLEOTIDE SEQUENCE [LARGE SCALE GENOMIC DNA]</scope>
    <source>
        <strain evidence="1">cv. G1812</strain>
    </source>
</reference>